<evidence type="ECO:0000313" key="1">
    <source>
        <dbReference type="EMBL" id="KAJ8631880.1"/>
    </source>
</evidence>
<keyword evidence="2" id="KW-1185">Reference proteome</keyword>
<dbReference type="EMBL" id="CM056816">
    <property type="protein sequence ID" value="KAJ8631880.1"/>
    <property type="molecule type" value="Genomic_DNA"/>
</dbReference>
<accession>A0ACC2LF39</accession>
<proteinExistence type="predicted"/>
<protein>
    <submittedName>
        <fullName evidence="1">Uncharacterized protein</fullName>
    </submittedName>
</protein>
<sequence>MHSQREAVGTLVSSIVSQVLAILVLLPSSSSSASASSSSSSSSPPPFPFLSSLLSHHLSFLLLFLTTTTTTTETTPDTTALSDSSFISQSPPLSPPSPSRKRKRRPPNSKDNNPNRTTQQQQEDCGGEGPLFSSSSSSSSSIRNHRDDAVCNTSSPFLPLSLSEDPSSFNLFFRMTSATFEWLSGLLEPLLECRDPVGSSLNLSPNLRLGIGLFRLATGSPYPDISRRFSVSEPTARFCTKQLCRVLCTNFRFWVAFPNPSELRSISAAFQALTGLPNCCGAIECTRFETQRGESVAAQIVVDSASRILNIATGFRGRRHKDEPAVLRSSALYKDVQGGHLLNSPPAYLEGVAIPQYLIGGNAYPLLPWLMVPFAHYPTHHHHHTSASASASTPSSSGGGEGGDDFNVVHQSARGPALRTLASLRNWGILSRPIEEEEMNMAVACIGACSILHNVLLMREDFSALSDAHPMDDRHSLHDWRSQTSIGISINDYAAAQLVQAVSKTGEFGWVDMVDGGVEGDLKMPVPPPAPENSGRDPRRFEPPSEE</sequence>
<reference evidence="1 2" key="1">
    <citation type="journal article" date="2022" name="Hortic Res">
        <title>A haplotype resolved chromosomal level avocado genome allows analysis of novel avocado genes.</title>
        <authorList>
            <person name="Nath O."/>
            <person name="Fletcher S.J."/>
            <person name="Hayward A."/>
            <person name="Shaw L.M."/>
            <person name="Masouleh A.K."/>
            <person name="Furtado A."/>
            <person name="Henry R.J."/>
            <person name="Mitter N."/>
        </authorList>
    </citation>
    <scope>NUCLEOTIDE SEQUENCE [LARGE SCALE GENOMIC DNA]</scope>
    <source>
        <strain evidence="2">cv. Hass</strain>
    </source>
</reference>
<evidence type="ECO:0000313" key="2">
    <source>
        <dbReference type="Proteomes" id="UP001234297"/>
    </source>
</evidence>
<gene>
    <name evidence="1" type="ORF">MRB53_025216</name>
</gene>
<organism evidence="1 2">
    <name type="scientific">Persea americana</name>
    <name type="common">Avocado</name>
    <dbReference type="NCBI Taxonomy" id="3435"/>
    <lineage>
        <taxon>Eukaryota</taxon>
        <taxon>Viridiplantae</taxon>
        <taxon>Streptophyta</taxon>
        <taxon>Embryophyta</taxon>
        <taxon>Tracheophyta</taxon>
        <taxon>Spermatophyta</taxon>
        <taxon>Magnoliopsida</taxon>
        <taxon>Magnoliidae</taxon>
        <taxon>Laurales</taxon>
        <taxon>Lauraceae</taxon>
        <taxon>Persea</taxon>
    </lineage>
</organism>
<dbReference type="Proteomes" id="UP001234297">
    <property type="component" value="Chromosome 8"/>
</dbReference>
<comment type="caution">
    <text evidence="1">The sequence shown here is derived from an EMBL/GenBank/DDBJ whole genome shotgun (WGS) entry which is preliminary data.</text>
</comment>
<name>A0ACC2LF39_PERAE</name>